<protein>
    <submittedName>
        <fullName evidence="2">Uncharacterized protein</fullName>
    </submittedName>
</protein>
<feature type="compositionally biased region" description="Polar residues" evidence="1">
    <location>
        <begin position="1"/>
        <end position="15"/>
    </location>
</feature>
<keyword evidence="3" id="KW-1185">Reference proteome</keyword>
<reference evidence="2 3" key="1">
    <citation type="submission" date="2024-02" db="EMBL/GenBank/DDBJ databases">
        <title>A draft genome for the cacao thread blight pathogen Marasmius crinis-equi.</title>
        <authorList>
            <person name="Cohen S.P."/>
            <person name="Baruah I.K."/>
            <person name="Amoako-Attah I."/>
            <person name="Bukari Y."/>
            <person name="Meinhardt L.W."/>
            <person name="Bailey B.A."/>
        </authorList>
    </citation>
    <scope>NUCLEOTIDE SEQUENCE [LARGE SCALE GENOMIC DNA]</scope>
    <source>
        <strain evidence="2 3">GH-76</strain>
    </source>
</reference>
<evidence type="ECO:0000313" key="2">
    <source>
        <dbReference type="EMBL" id="KAL0581968.1"/>
    </source>
</evidence>
<feature type="compositionally biased region" description="Pro residues" evidence="1">
    <location>
        <begin position="92"/>
        <end position="101"/>
    </location>
</feature>
<name>A0ABR3G2B9_9AGAR</name>
<evidence type="ECO:0000313" key="3">
    <source>
        <dbReference type="Proteomes" id="UP001465976"/>
    </source>
</evidence>
<feature type="region of interest" description="Disordered" evidence="1">
    <location>
        <begin position="1"/>
        <end position="34"/>
    </location>
</feature>
<proteinExistence type="predicted"/>
<organism evidence="2 3">
    <name type="scientific">Marasmius crinis-equi</name>
    <dbReference type="NCBI Taxonomy" id="585013"/>
    <lineage>
        <taxon>Eukaryota</taxon>
        <taxon>Fungi</taxon>
        <taxon>Dikarya</taxon>
        <taxon>Basidiomycota</taxon>
        <taxon>Agaricomycotina</taxon>
        <taxon>Agaricomycetes</taxon>
        <taxon>Agaricomycetidae</taxon>
        <taxon>Agaricales</taxon>
        <taxon>Marasmiineae</taxon>
        <taxon>Marasmiaceae</taxon>
        <taxon>Marasmius</taxon>
    </lineage>
</organism>
<gene>
    <name evidence="2" type="ORF">V5O48_000025</name>
</gene>
<evidence type="ECO:0000256" key="1">
    <source>
        <dbReference type="SAM" id="MobiDB-lite"/>
    </source>
</evidence>
<comment type="caution">
    <text evidence="2">The sequence shown here is derived from an EMBL/GenBank/DDBJ whole genome shotgun (WGS) entry which is preliminary data.</text>
</comment>
<feature type="region of interest" description="Disordered" evidence="1">
    <location>
        <begin position="74"/>
        <end position="203"/>
    </location>
</feature>
<sequence>MGSRNHSNYGSPTNSPYGGGYPQPGQPQHPSLQPKYMSVLAAEMKVYTAEVLKFQDEIRRLKYEIEELKAWKDRETAGLPVEWLPPSLQPALPAPPDPAEAPPALEDYEPARPAWRTVHKRPERKSKNKQKAITGGGPASPSPPPQSPPPQGMGMPGGFAMPSWAQWRPNPVYSPAPVSATPASPLPSSAKPGLFGPPSPGPK</sequence>
<feature type="compositionally biased region" description="Low complexity" evidence="1">
    <location>
        <begin position="175"/>
        <end position="192"/>
    </location>
</feature>
<feature type="compositionally biased region" description="Pro residues" evidence="1">
    <location>
        <begin position="140"/>
        <end position="151"/>
    </location>
</feature>
<feature type="compositionally biased region" description="Basic residues" evidence="1">
    <location>
        <begin position="117"/>
        <end position="130"/>
    </location>
</feature>
<dbReference type="Proteomes" id="UP001465976">
    <property type="component" value="Unassembled WGS sequence"/>
</dbReference>
<accession>A0ABR3G2B9</accession>
<dbReference type="EMBL" id="JBAHYK010000001">
    <property type="protein sequence ID" value="KAL0581968.1"/>
    <property type="molecule type" value="Genomic_DNA"/>
</dbReference>